<organism evidence="2 3">
    <name type="scientific">Modicella reniformis</name>
    <dbReference type="NCBI Taxonomy" id="1440133"/>
    <lineage>
        <taxon>Eukaryota</taxon>
        <taxon>Fungi</taxon>
        <taxon>Fungi incertae sedis</taxon>
        <taxon>Mucoromycota</taxon>
        <taxon>Mortierellomycotina</taxon>
        <taxon>Mortierellomycetes</taxon>
        <taxon>Mortierellales</taxon>
        <taxon>Mortierellaceae</taxon>
        <taxon>Modicella</taxon>
    </lineage>
</organism>
<name>A0A9P6MH15_9FUNG</name>
<accession>A0A9P6MH15</accession>
<dbReference type="Proteomes" id="UP000749646">
    <property type="component" value="Unassembled WGS sequence"/>
</dbReference>
<reference evidence="2" key="1">
    <citation type="journal article" date="2020" name="Fungal Divers.">
        <title>Resolving the Mortierellaceae phylogeny through synthesis of multi-gene phylogenetics and phylogenomics.</title>
        <authorList>
            <person name="Vandepol N."/>
            <person name="Liber J."/>
            <person name="Desiro A."/>
            <person name="Na H."/>
            <person name="Kennedy M."/>
            <person name="Barry K."/>
            <person name="Grigoriev I.V."/>
            <person name="Miller A.N."/>
            <person name="O'Donnell K."/>
            <person name="Stajich J.E."/>
            <person name="Bonito G."/>
        </authorList>
    </citation>
    <scope>NUCLEOTIDE SEQUENCE</scope>
    <source>
        <strain evidence="2">MES-2147</strain>
    </source>
</reference>
<sequence>MVHLRVVGPEDINFEDINFEDLTSSMDDEGTRHLNSIASTSRAAANHPPRRNQKTKRIIMEKEIELKKVTLLKENELKKGEMEEKEAIRR</sequence>
<proteinExistence type="predicted"/>
<comment type="caution">
    <text evidence="2">The sequence shown here is derived from an EMBL/GenBank/DDBJ whole genome shotgun (WGS) entry which is preliminary data.</text>
</comment>
<feature type="compositionally biased region" description="Basic residues" evidence="1">
    <location>
        <begin position="48"/>
        <end position="57"/>
    </location>
</feature>
<keyword evidence="3" id="KW-1185">Reference proteome</keyword>
<evidence type="ECO:0000313" key="2">
    <source>
        <dbReference type="EMBL" id="KAG0000629.1"/>
    </source>
</evidence>
<evidence type="ECO:0000313" key="3">
    <source>
        <dbReference type="Proteomes" id="UP000749646"/>
    </source>
</evidence>
<protein>
    <submittedName>
        <fullName evidence="2">Uncharacterized protein</fullName>
    </submittedName>
</protein>
<feature type="compositionally biased region" description="Polar residues" evidence="1">
    <location>
        <begin position="33"/>
        <end position="43"/>
    </location>
</feature>
<evidence type="ECO:0000256" key="1">
    <source>
        <dbReference type="SAM" id="MobiDB-lite"/>
    </source>
</evidence>
<feature type="region of interest" description="Disordered" evidence="1">
    <location>
        <begin position="30"/>
        <end position="57"/>
    </location>
</feature>
<dbReference type="EMBL" id="JAAAHW010000610">
    <property type="protein sequence ID" value="KAG0000629.1"/>
    <property type="molecule type" value="Genomic_DNA"/>
</dbReference>
<gene>
    <name evidence="2" type="ORF">BGZ65_004202</name>
</gene>
<dbReference type="AlphaFoldDB" id="A0A9P6MH15"/>